<organism evidence="1 2">
    <name type="scientific">Caligus rogercresseyi</name>
    <name type="common">Sea louse</name>
    <dbReference type="NCBI Taxonomy" id="217165"/>
    <lineage>
        <taxon>Eukaryota</taxon>
        <taxon>Metazoa</taxon>
        <taxon>Ecdysozoa</taxon>
        <taxon>Arthropoda</taxon>
        <taxon>Crustacea</taxon>
        <taxon>Multicrustacea</taxon>
        <taxon>Hexanauplia</taxon>
        <taxon>Copepoda</taxon>
        <taxon>Siphonostomatoida</taxon>
        <taxon>Caligidae</taxon>
        <taxon>Caligus</taxon>
    </lineage>
</organism>
<keyword evidence="2" id="KW-1185">Reference proteome</keyword>
<gene>
    <name evidence="1" type="ORF">FKW44_012298</name>
</gene>
<dbReference type="AlphaFoldDB" id="A0A7T8HJ62"/>
<protein>
    <submittedName>
        <fullName evidence="1">Uncharacterized protein</fullName>
    </submittedName>
</protein>
<accession>A0A7T8HJ62</accession>
<proteinExistence type="predicted"/>
<feature type="non-terminal residue" evidence="1">
    <location>
        <position position="1"/>
    </location>
</feature>
<evidence type="ECO:0000313" key="1">
    <source>
        <dbReference type="EMBL" id="QQP51077.1"/>
    </source>
</evidence>
<name>A0A7T8HJ62_CALRO</name>
<reference evidence="2" key="1">
    <citation type="submission" date="2021-01" db="EMBL/GenBank/DDBJ databases">
        <title>Caligus Genome Assembly.</title>
        <authorList>
            <person name="Gallardo-Escarate C."/>
        </authorList>
    </citation>
    <scope>NUCLEOTIDE SEQUENCE [LARGE SCALE GENOMIC DNA]</scope>
</reference>
<feature type="non-terminal residue" evidence="1">
    <location>
        <position position="61"/>
    </location>
</feature>
<sequence>DAKRHMPLLPWFLKFRDQDFNSHSANLIADEHLKSLKLPQEWKTRILLSMMGINDGKNLQP</sequence>
<dbReference type="Proteomes" id="UP000595437">
    <property type="component" value="Chromosome 8"/>
</dbReference>
<dbReference type="EMBL" id="CP045897">
    <property type="protein sequence ID" value="QQP51077.1"/>
    <property type="molecule type" value="Genomic_DNA"/>
</dbReference>
<evidence type="ECO:0000313" key="2">
    <source>
        <dbReference type="Proteomes" id="UP000595437"/>
    </source>
</evidence>